<protein>
    <submittedName>
        <fullName evidence="1">Uncharacterized protein</fullName>
    </submittedName>
</protein>
<name>A0A8X6QBC1_NEPPI</name>
<dbReference type="EMBL" id="BMAW01030356">
    <property type="protein sequence ID" value="GFU16081.1"/>
    <property type="molecule type" value="Genomic_DNA"/>
</dbReference>
<evidence type="ECO:0000313" key="2">
    <source>
        <dbReference type="Proteomes" id="UP000887013"/>
    </source>
</evidence>
<dbReference type="Proteomes" id="UP000887013">
    <property type="component" value="Unassembled WGS sequence"/>
</dbReference>
<evidence type="ECO:0000313" key="1">
    <source>
        <dbReference type="EMBL" id="GFU16081.1"/>
    </source>
</evidence>
<sequence>MERLDSDKFLADECSITYLPQNSGQITDEENCNETLHEVEPVDVCREVDLNFKWRETLEKKNSLEKEEDTSKSSYPPGMKDKKWLCTFKKNTLNMAVVVTWRIRRKVNG</sequence>
<keyword evidence="2" id="KW-1185">Reference proteome</keyword>
<reference evidence="1" key="1">
    <citation type="submission" date="2020-08" db="EMBL/GenBank/DDBJ databases">
        <title>Multicomponent nature underlies the extraordinary mechanical properties of spider dragline silk.</title>
        <authorList>
            <person name="Kono N."/>
            <person name="Nakamura H."/>
            <person name="Mori M."/>
            <person name="Yoshida Y."/>
            <person name="Ohtoshi R."/>
            <person name="Malay A.D."/>
            <person name="Moran D.A.P."/>
            <person name="Tomita M."/>
            <person name="Numata K."/>
            <person name="Arakawa K."/>
        </authorList>
    </citation>
    <scope>NUCLEOTIDE SEQUENCE</scope>
</reference>
<dbReference type="AlphaFoldDB" id="A0A8X6QBC1"/>
<organism evidence="1 2">
    <name type="scientific">Nephila pilipes</name>
    <name type="common">Giant wood spider</name>
    <name type="synonym">Nephila maculata</name>
    <dbReference type="NCBI Taxonomy" id="299642"/>
    <lineage>
        <taxon>Eukaryota</taxon>
        <taxon>Metazoa</taxon>
        <taxon>Ecdysozoa</taxon>
        <taxon>Arthropoda</taxon>
        <taxon>Chelicerata</taxon>
        <taxon>Arachnida</taxon>
        <taxon>Araneae</taxon>
        <taxon>Araneomorphae</taxon>
        <taxon>Entelegynae</taxon>
        <taxon>Araneoidea</taxon>
        <taxon>Nephilidae</taxon>
        <taxon>Nephila</taxon>
    </lineage>
</organism>
<comment type="caution">
    <text evidence="1">The sequence shown here is derived from an EMBL/GenBank/DDBJ whole genome shotgun (WGS) entry which is preliminary data.</text>
</comment>
<accession>A0A8X6QBC1</accession>
<proteinExistence type="predicted"/>
<gene>
    <name evidence="1" type="ORF">NPIL_271541</name>
</gene>